<proteinExistence type="predicted"/>
<dbReference type="OrthoDB" id="574359at2"/>
<name>S2L5S5_LITA3</name>
<accession>S2L5S5</accession>
<organism evidence="1 2">
    <name type="scientific">Litchfieldella anticariensis (strain DSM 16096 / CECT 5854 / CIP 108499 / LMG 22089 / FP35)</name>
    <name type="common">Halomonas anticariensis</name>
    <dbReference type="NCBI Taxonomy" id="1121939"/>
    <lineage>
        <taxon>Bacteria</taxon>
        <taxon>Pseudomonadati</taxon>
        <taxon>Pseudomonadota</taxon>
        <taxon>Gammaproteobacteria</taxon>
        <taxon>Oceanospirillales</taxon>
        <taxon>Halomonadaceae</taxon>
        <taxon>Litchfieldella</taxon>
    </lineage>
</organism>
<evidence type="ECO:0000313" key="1">
    <source>
        <dbReference type="EMBL" id="EPC03079.1"/>
    </source>
</evidence>
<dbReference type="Pfam" id="PF05988">
    <property type="entry name" value="DUF899"/>
    <property type="match status" value="1"/>
</dbReference>
<dbReference type="eggNOG" id="COG4312">
    <property type="taxonomic scope" value="Bacteria"/>
</dbReference>
<sequence>MAYNETAHPEIVSRDTWLEARKQLLTKEKALTHQMDAVSAERRRLPMVRIEKDYVFDGPNGKARLLDLFEGRRQLIVYHFMFDPEWDKGCSGCTGFVNALGDLSLLHDRDTSFALVSRAPLAKLETYKAQQGWRWPWVSSHGSDFNYDFHVTLDETVASPEYNYRNKAELEQRMGEPHFMSGECHGLSVFFRLGDEIFHSYSTYARGCESLTDAYALLDRTPYGRQEDFEDSPPGWPQKPTYG</sequence>
<keyword evidence="2" id="KW-1185">Reference proteome</keyword>
<protein>
    <recommendedName>
        <fullName evidence="3">Thioredoxin</fullName>
    </recommendedName>
</protein>
<comment type="caution">
    <text evidence="1">The sequence shown here is derived from an EMBL/GenBank/DDBJ whole genome shotgun (WGS) entry which is preliminary data.</text>
</comment>
<dbReference type="Proteomes" id="UP000014463">
    <property type="component" value="Unassembled WGS sequence"/>
</dbReference>
<dbReference type="EMBL" id="ASTJ01000022">
    <property type="protein sequence ID" value="EPC03079.1"/>
    <property type="molecule type" value="Genomic_DNA"/>
</dbReference>
<evidence type="ECO:0008006" key="3">
    <source>
        <dbReference type="Google" id="ProtNLM"/>
    </source>
</evidence>
<dbReference type="AlphaFoldDB" id="S2L5S5"/>
<gene>
    <name evidence="1" type="ORF">L861_22480</name>
</gene>
<dbReference type="InterPro" id="IPR010296">
    <property type="entry name" value="DUF899_thioredox"/>
</dbReference>
<reference evidence="1 2" key="1">
    <citation type="journal article" date="2013" name="Genome Announc.">
        <title>Draft genome sequence of the moderately halophilic gammaproteobacterium Halomonas anticariensis FP35.</title>
        <authorList>
            <person name="Tahrioui A."/>
            <person name="Quesada E."/>
            <person name="Llamas I."/>
        </authorList>
    </citation>
    <scope>NUCLEOTIDE SEQUENCE [LARGE SCALE GENOMIC DNA]</scope>
    <source>
        <strain evidence="2">DSM 16096 / CECT 5854 / LMG 22089 / FP35</strain>
    </source>
</reference>
<dbReference type="STRING" id="1121939.L861_22480"/>
<evidence type="ECO:0000313" key="2">
    <source>
        <dbReference type="Proteomes" id="UP000014463"/>
    </source>
</evidence>
<dbReference type="PATRIC" id="fig|1121939.11.peg.1503"/>
<dbReference type="RefSeq" id="WP_016416001.1">
    <property type="nucleotide sequence ID" value="NZ_KE332388.1"/>
</dbReference>